<dbReference type="AlphaFoldDB" id="A0A2K9NFY7"/>
<dbReference type="EMBL" id="CP025612">
    <property type="protein sequence ID" value="AUN32021.1"/>
    <property type="molecule type" value="Genomic_DNA"/>
</dbReference>
<proteinExistence type="predicted"/>
<protein>
    <submittedName>
        <fullName evidence="1">Uncharacterized protein</fullName>
    </submittedName>
</protein>
<dbReference type="RefSeq" id="WP_102113573.1">
    <property type="nucleotide sequence ID" value="NZ_BMGN01000006.1"/>
</dbReference>
<accession>A0A2K9NFY7</accession>
<sequence length="168" mass="18159">MQIDRRGRARPHRPAIAGNMPFVALYPSARLALWGLRYWAACTGQGRCPSLLLRDVYASAGVPLAPFNIDRLMRIFLIAARHPPALGCPACTRLTDDEAELLNAMINAQGGDGVGLEPIMTAWLPPEAAQTAGAVLEGYSRLMLDAGYDLSSDRVPVLERAPVGSRLH</sequence>
<name>A0A2K9NFY7_9PROT</name>
<dbReference type="KEGG" id="ncb:C0V82_16480"/>
<dbReference type="Proteomes" id="UP000234752">
    <property type="component" value="Chromosome eg_2"/>
</dbReference>
<reference evidence="1 2" key="1">
    <citation type="submission" date="2017-12" db="EMBL/GenBank/DDBJ databases">
        <title>Genomes of bacteria within cyanobacterial aggregates.</title>
        <authorList>
            <person name="Cai H."/>
        </authorList>
    </citation>
    <scope>NUCLEOTIDE SEQUENCE [LARGE SCALE GENOMIC DNA]</scope>
    <source>
        <strain evidence="1 2">TH16</strain>
    </source>
</reference>
<evidence type="ECO:0000313" key="1">
    <source>
        <dbReference type="EMBL" id="AUN32021.1"/>
    </source>
</evidence>
<dbReference type="OrthoDB" id="7360669at2"/>
<gene>
    <name evidence="1" type="ORF">C0V82_16480</name>
</gene>
<evidence type="ECO:0000313" key="2">
    <source>
        <dbReference type="Proteomes" id="UP000234752"/>
    </source>
</evidence>
<organism evidence="1 2">
    <name type="scientific">Niveispirillum cyanobacteriorum</name>
    <dbReference type="NCBI Taxonomy" id="1612173"/>
    <lineage>
        <taxon>Bacteria</taxon>
        <taxon>Pseudomonadati</taxon>
        <taxon>Pseudomonadota</taxon>
        <taxon>Alphaproteobacteria</taxon>
        <taxon>Rhodospirillales</taxon>
        <taxon>Azospirillaceae</taxon>
        <taxon>Niveispirillum</taxon>
    </lineage>
</organism>
<keyword evidence="2" id="KW-1185">Reference proteome</keyword>